<gene>
    <name evidence="5" type="ORF">NB645_03660</name>
</gene>
<evidence type="ECO:0000259" key="4">
    <source>
        <dbReference type="PROSITE" id="PS51918"/>
    </source>
</evidence>
<sequence length="266" mass="31095">MIVRRIVPVKSLVAPSKLPGTDFVINPYIGCPHQCVYCYAEFMKRFTNHTEDWGDFLDIKRAEKPIDIRKLAGKRIVISSVTDPYNAFEKRYQVTRHILEQLQNAHAAITIITKSDLILRDIDLIGRLENAEVAISLNSLDDTFRRRFEPRAPDASRRLSALRRLHEAGIRTILFMSPIFPGITRFADILDASQAFTGEYWFENLNLDNMARNRVARAIGRYYPELVPLYRTLYREGDRTWWKRLARDIETHCRQHGMAFRNLFHN</sequence>
<dbReference type="SMART" id="SM00729">
    <property type="entry name" value="Elp3"/>
    <property type="match status" value="1"/>
</dbReference>
<evidence type="ECO:0000256" key="2">
    <source>
        <dbReference type="ARBA" id="ARBA00023004"/>
    </source>
</evidence>
<dbReference type="RefSeq" id="WP_269265382.1">
    <property type="nucleotide sequence ID" value="NZ_CP098248.1"/>
</dbReference>
<feature type="domain" description="Radical SAM core" evidence="4">
    <location>
        <begin position="16"/>
        <end position="254"/>
    </location>
</feature>
<dbReference type="SFLD" id="SFLDG01084">
    <property type="entry name" value="Uncharacterised_Radical_SAM_Su"/>
    <property type="match status" value="1"/>
</dbReference>
<name>A0ABY7JPF5_9BURK</name>
<evidence type="ECO:0000256" key="1">
    <source>
        <dbReference type="ARBA" id="ARBA00022723"/>
    </source>
</evidence>
<dbReference type="SUPFAM" id="SSF102114">
    <property type="entry name" value="Radical SAM enzymes"/>
    <property type="match status" value="1"/>
</dbReference>
<dbReference type="PROSITE" id="PS51918">
    <property type="entry name" value="RADICAL_SAM"/>
    <property type="match status" value="1"/>
</dbReference>
<evidence type="ECO:0000313" key="6">
    <source>
        <dbReference type="Proteomes" id="UP001164794"/>
    </source>
</evidence>
<keyword evidence="1" id="KW-0479">Metal-binding</keyword>
<dbReference type="CDD" id="cd01335">
    <property type="entry name" value="Radical_SAM"/>
    <property type="match status" value="1"/>
</dbReference>
<dbReference type="InterPro" id="IPR040086">
    <property type="entry name" value="MJ0683-like"/>
</dbReference>
<keyword evidence="3" id="KW-0411">Iron-sulfur</keyword>
<dbReference type="InterPro" id="IPR007197">
    <property type="entry name" value="rSAM"/>
</dbReference>
<reference evidence="5" key="1">
    <citation type="journal article" date="2022" name="Front. Microbiol.">
        <title>New perspectives on an old grouping: The genomic and phenotypic variability of Oxalobacter formigenes and the implications for calcium oxalate stone prevention.</title>
        <authorList>
            <person name="Chmiel J.A."/>
            <person name="Carr C."/>
            <person name="Stuivenberg G.A."/>
            <person name="Venema R."/>
            <person name="Chanyi R.M."/>
            <person name="Al K.F."/>
            <person name="Giguere D."/>
            <person name="Say H."/>
            <person name="Akouris P.P."/>
            <person name="Dominguez Romero S.A."/>
            <person name="Kwong A."/>
            <person name="Tai V."/>
            <person name="Koval S.F."/>
            <person name="Razvi H."/>
            <person name="Bjazevic J."/>
            <person name="Burton J.P."/>
        </authorList>
    </citation>
    <scope>NUCLEOTIDE SEQUENCE</scope>
    <source>
        <strain evidence="5">HOxNP-1</strain>
    </source>
</reference>
<proteinExistence type="predicted"/>
<accession>A0ABY7JPF5</accession>
<keyword evidence="6" id="KW-1185">Reference proteome</keyword>
<dbReference type="SFLD" id="SFLDS00029">
    <property type="entry name" value="Radical_SAM"/>
    <property type="match status" value="1"/>
</dbReference>
<protein>
    <submittedName>
        <fullName evidence="5">Radical SAM protein</fullName>
    </submittedName>
</protein>
<dbReference type="InterPro" id="IPR058240">
    <property type="entry name" value="rSAM_sf"/>
</dbReference>
<dbReference type="PANTHER" id="PTHR43432">
    <property type="entry name" value="SLR0285 PROTEIN"/>
    <property type="match status" value="1"/>
</dbReference>
<dbReference type="Gene3D" id="3.80.30.30">
    <property type="match status" value="1"/>
</dbReference>
<organism evidence="5 6">
    <name type="scientific">Oxalobacter aliiformigenes</name>
    <dbReference type="NCBI Taxonomy" id="2946593"/>
    <lineage>
        <taxon>Bacteria</taxon>
        <taxon>Pseudomonadati</taxon>
        <taxon>Pseudomonadota</taxon>
        <taxon>Betaproteobacteria</taxon>
        <taxon>Burkholderiales</taxon>
        <taxon>Oxalobacteraceae</taxon>
        <taxon>Oxalobacter</taxon>
    </lineage>
</organism>
<evidence type="ECO:0000313" key="5">
    <source>
        <dbReference type="EMBL" id="WAV97834.1"/>
    </source>
</evidence>
<dbReference type="Pfam" id="PF04055">
    <property type="entry name" value="Radical_SAM"/>
    <property type="match status" value="1"/>
</dbReference>
<dbReference type="EMBL" id="CP098248">
    <property type="protein sequence ID" value="WAV97834.1"/>
    <property type="molecule type" value="Genomic_DNA"/>
</dbReference>
<dbReference type="InterPro" id="IPR006638">
    <property type="entry name" value="Elp3/MiaA/NifB-like_rSAM"/>
</dbReference>
<dbReference type="Proteomes" id="UP001164794">
    <property type="component" value="Chromosome"/>
</dbReference>
<dbReference type="PANTHER" id="PTHR43432:SF6">
    <property type="entry name" value="RADICAL SAM CORE DOMAIN-CONTAINING PROTEIN"/>
    <property type="match status" value="1"/>
</dbReference>
<evidence type="ECO:0000256" key="3">
    <source>
        <dbReference type="ARBA" id="ARBA00023014"/>
    </source>
</evidence>
<keyword evidence="2" id="KW-0408">Iron</keyword>